<evidence type="ECO:0008006" key="3">
    <source>
        <dbReference type="Google" id="ProtNLM"/>
    </source>
</evidence>
<dbReference type="eggNOG" id="ENOG5030JEU">
    <property type="taxonomic scope" value="Bacteria"/>
</dbReference>
<dbReference type="EMBL" id="JXUW01000019">
    <property type="protein sequence ID" value="KJE76279.1"/>
    <property type="molecule type" value="Genomic_DNA"/>
</dbReference>
<dbReference type="GeneID" id="78373120"/>
<name>A0A0D8FTM6_9ACTN</name>
<reference evidence="1 2" key="1">
    <citation type="submission" date="2015-01" db="EMBL/GenBank/DDBJ databases">
        <title>Draft genome of the acidophilic iron oxidizer Ferrimicrobium acidiphilum strain T23.</title>
        <authorList>
            <person name="Poehlein A."/>
            <person name="Eisen S."/>
            <person name="Schloemann M."/>
            <person name="Johnson B.D."/>
            <person name="Daniel R."/>
            <person name="Muehling M."/>
        </authorList>
    </citation>
    <scope>NUCLEOTIDE SEQUENCE [LARGE SCALE GENOMIC DNA]</scope>
    <source>
        <strain evidence="1 2">T23</strain>
    </source>
</reference>
<keyword evidence="2" id="KW-1185">Reference proteome</keyword>
<dbReference type="RefSeq" id="WP_052566162.1">
    <property type="nucleotide sequence ID" value="NZ_JXUW01000019.1"/>
</dbReference>
<dbReference type="STRING" id="1121877.FEAC_20140"/>
<protein>
    <recommendedName>
        <fullName evidence="3">S-adenosylhomocysteine hydrolase</fullName>
    </recommendedName>
</protein>
<gene>
    <name evidence="1" type="ORF">FEAC_20140</name>
</gene>
<accession>A0A0D8FTM6</accession>
<sequence length="161" mass="17831">MALTAHMCPLGPLVYNRGMYTSKIRPAIEKYLEDRPNEAAFLRSEFNGLGKTRSGVDKALRAMVKDGKLVRVGYGAYVKAETIISPISKASAIVPVVLTETWGAQLLRKLGIDPQPDSALRAYNEGRSTQVPAWFAFDVGNSRIRRQIGFGKGRLVYERSK</sequence>
<organism evidence="1 2">
    <name type="scientific">Ferrimicrobium acidiphilum DSM 19497</name>
    <dbReference type="NCBI Taxonomy" id="1121877"/>
    <lineage>
        <taxon>Bacteria</taxon>
        <taxon>Bacillati</taxon>
        <taxon>Actinomycetota</taxon>
        <taxon>Acidimicrobiia</taxon>
        <taxon>Acidimicrobiales</taxon>
        <taxon>Acidimicrobiaceae</taxon>
        <taxon>Ferrimicrobium</taxon>
    </lineage>
</organism>
<proteinExistence type="predicted"/>
<evidence type="ECO:0000313" key="2">
    <source>
        <dbReference type="Proteomes" id="UP000032336"/>
    </source>
</evidence>
<evidence type="ECO:0000313" key="1">
    <source>
        <dbReference type="EMBL" id="KJE76279.1"/>
    </source>
</evidence>
<dbReference type="OrthoDB" id="573467at2"/>
<dbReference type="AlphaFoldDB" id="A0A0D8FTM6"/>
<comment type="caution">
    <text evidence="1">The sequence shown here is derived from an EMBL/GenBank/DDBJ whole genome shotgun (WGS) entry which is preliminary data.</text>
</comment>
<dbReference type="Proteomes" id="UP000032336">
    <property type="component" value="Unassembled WGS sequence"/>
</dbReference>